<evidence type="ECO:0000256" key="1">
    <source>
        <dbReference type="SAM" id="Phobius"/>
    </source>
</evidence>
<evidence type="ECO:0008006" key="4">
    <source>
        <dbReference type="Google" id="ProtNLM"/>
    </source>
</evidence>
<keyword evidence="1" id="KW-1133">Transmembrane helix</keyword>
<dbReference type="RefSeq" id="WP_219791356.1">
    <property type="nucleotide sequence ID" value="NZ_JAHYCA010000002.1"/>
</dbReference>
<protein>
    <recommendedName>
        <fullName evidence="4">DUF1453 domain-containing protein</fullName>
    </recommendedName>
</protein>
<dbReference type="EMBL" id="JAHYCA010000002">
    <property type="protein sequence ID" value="MBW6391107.1"/>
    <property type="molecule type" value="Genomic_DNA"/>
</dbReference>
<keyword evidence="3" id="KW-1185">Reference proteome</keyword>
<feature type="transmembrane region" description="Helical" evidence="1">
    <location>
        <begin position="134"/>
        <end position="155"/>
    </location>
</feature>
<feature type="transmembrane region" description="Helical" evidence="1">
    <location>
        <begin position="40"/>
        <end position="59"/>
    </location>
</feature>
<sequence length="171" mass="19119">MLIEIIRNTPRWVFLLFIVLLVMGYQQSRDRTASRRSITLLPAAFLILALYGVVSAFGIDPVGLALWALGVALSVALHIKLGIPKGVRFFPERQTYYLPGNWQPLLIMLAIFFAKYTVEVIRARQLPITDTAEFAATVSLLYGLLSGIFLGRAVVIWRSAQLGRQLTKVSK</sequence>
<evidence type="ECO:0000313" key="3">
    <source>
        <dbReference type="Proteomes" id="UP000769617"/>
    </source>
</evidence>
<evidence type="ECO:0000313" key="2">
    <source>
        <dbReference type="EMBL" id="MBW6391107.1"/>
    </source>
</evidence>
<comment type="caution">
    <text evidence="2">The sequence shown here is derived from an EMBL/GenBank/DDBJ whole genome shotgun (WGS) entry which is preliminary data.</text>
</comment>
<keyword evidence="1" id="KW-0472">Membrane</keyword>
<keyword evidence="1" id="KW-0812">Transmembrane</keyword>
<accession>A0ABS6ZM14</accession>
<feature type="transmembrane region" description="Helical" evidence="1">
    <location>
        <begin position="12"/>
        <end position="28"/>
    </location>
</feature>
<proteinExistence type="predicted"/>
<dbReference type="Proteomes" id="UP000769617">
    <property type="component" value="Unassembled WGS sequence"/>
</dbReference>
<dbReference type="Pfam" id="PF20327">
    <property type="entry name" value="DUF6622"/>
    <property type="match status" value="1"/>
</dbReference>
<reference evidence="2 3" key="1">
    <citation type="submission" date="2021-07" db="EMBL/GenBank/DDBJ databases">
        <authorList>
            <person name="So Y."/>
        </authorList>
    </citation>
    <scope>NUCLEOTIDE SEQUENCE [LARGE SCALE GENOMIC DNA]</scope>
    <source>
        <strain evidence="2 3">Y3S6</strain>
    </source>
</reference>
<name>A0ABS6ZM14_9GAMM</name>
<organism evidence="2 3">
    <name type="scientific">Billgrantia antri</name>
    <dbReference type="NCBI Taxonomy" id="2846777"/>
    <lineage>
        <taxon>Bacteria</taxon>
        <taxon>Pseudomonadati</taxon>
        <taxon>Pseudomonadota</taxon>
        <taxon>Gammaproteobacteria</taxon>
        <taxon>Oceanospirillales</taxon>
        <taxon>Halomonadaceae</taxon>
        <taxon>Billgrantia</taxon>
    </lineage>
</organism>
<gene>
    <name evidence="2" type="ORF">KPL81_08050</name>
</gene>
<feature type="transmembrane region" description="Helical" evidence="1">
    <location>
        <begin position="95"/>
        <end position="114"/>
    </location>
</feature>
<feature type="transmembrane region" description="Helical" evidence="1">
    <location>
        <begin position="65"/>
        <end position="83"/>
    </location>
</feature>
<dbReference type="InterPro" id="IPR046730">
    <property type="entry name" value="DUF6622"/>
</dbReference>